<dbReference type="Proteomes" id="UP000887576">
    <property type="component" value="Unplaced"/>
</dbReference>
<proteinExistence type="predicted"/>
<sequence length="511" mass="58625">MLNVNNETLNAIMSNMSNFAHGSLTTTSRPKLMQDFHRIIFMMSKIAGIIYMILAVLGVIMNAAVLIRLAQLAYGDYDRFYNGCGLPLAAMSAADLTSLMSIIVSVSLSTFLSRYISSQFMRNFQCKTTMFLIHAMTGFSTWCWLFVSASRYMAVYHPLWQISRWKFGYGYLLFIISFLLLTNSWLIATVVGIPHGCSEVALVDKIDMNRILHGFELFVSYILPAILTFALDVRVLLTRPPEFQALSTTNSIDLLSRKYPREKKLKNKNFSWWFFGQLKRTAQRQSSKQSNSAYASLCDEPNNNENVNNIDYPRKQVLKQQNSAKHHNIRARSAVLRWLMITTIDLLLNTPDNVLRIISLMNNSNAKRGNFAAYHLIAIVARLLYFTQFCFNAFYLSTIVYKRNVESAKTRKQRLRQERKIWCQNCNCLHEVEVKCRTSLVVKRETIKRRYSAEPEIVRPASTTPRTETETFPLNDLPRIPSLPLIANTNRILTSSTLDLNVSLDEEQSSD</sequence>
<accession>A0AC34QU59</accession>
<evidence type="ECO:0000313" key="2">
    <source>
        <dbReference type="WBParaSite" id="JU765_v2.g19509.t1"/>
    </source>
</evidence>
<protein>
    <submittedName>
        <fullName evidence="2">G-protein coupled receptors family 1 profile domain-containing protein</fullName>
    </submittedName>
</protein>
<dbReference type="WBParaSite" id="JU765_v2.g19509.t1">
    <property type="protein sequence ID" value="JU765_v2.g19509.t1"/>
    <property type="gene ID" value="JU765_v2.g19509"/>
</dbReference>
<evidence type="ECO:0000313" key="1">
    <source>
        <dbReference type="Proteomes" id="UP000887576"/>
    </source>
</evidence>
<organism evidence="1 2">
    <name type="scientific">Panagrolaimus sp. JU765</name>
    <dbReference type="NCBI Taxonomy" id="591449"/>
    <lineage>
        <taxon>Eukaryota</taxon>
        <taxon>Metazoa</taxon>
        <taxon>Ecdysozoa</taxon>
        <taxon>Nematoda</taxon>
        <taxon>Chromadorea</taxon>
        <taxon>Rhabditida</taxon>
        <taxon>Tylenchina</taxon>
        <taxon>Panagrolaimomorpha</taxon>
        <taxon>Panagrolaimoidea</taxon>
        <taxon>Panagrolaimidae</taxon>
        <taxon>Panagrolaimus</taxon>
    </lineage>
</organism>
<name>A0AC34QU59_9BILA</name>
<reference evidence="2" key="1">
    <citation type="submission" date="2022-11" db="UniProtKB">
        <authorList>
            <consortium name="WormBaseParasite"/>
        </authorList>
    </citation>
    <scope>IDENTIFICATION</scope>
</reference>